<keyword evidence="3" id="KW-1185">Reference proteome</keyword>
<evidence type="ECO:0000313" key="3">
    <source>
        <dbReference type="Proteomes" id="UP000229498"/>
    </source>
</evidence>
<dbReference type="InterPro" id="IPR012899">
    <property type="entry name" value="LTXXQ"/>
</dbReference>
<protein>
    <submittedName>
        <fullName evidence="2">Uncharacterized protein</fullName>
    </submittedName>
</protein>
<dbReference type="Pfam" id="PF07813">
    <property type="entry name" value="LTXXQ"/>
    <property type="match status" value="1"/>
</dbReference>
<evidence type="ECO:0000256" key="1">
    <source>
        <dbReference type="SAM" id="MobiDB-lite"/>
    </source>
</evidence>
<sequence>MTEWTAFAEAVRTGGDELLTTCERLDALHEGDAPARLAEVEMLMEKALGATRRIRGAFDPLYAALDEEQRATVERLTRHRHGRHHGYGGGETEEKKG</sequence>
<dbReference type="AlphaFoldDB" id="A0A2M9G058"/>
<gene>
    <name evidence="2" type="ORF">CVT23_14455</name>
</gene>
<feature type="compositionally biased region" description="Basic residues" evidence="1">
    <location>
        <begin position="77"/>
        <end position="86"/>
    </location>
</feature>
<feature type="region of interest" description="Disordered" evidence="1">
    <location>
        <begin position="75"/>
        <end position="97"/>
    </location>
</feature>
<name>A0A2M9G058_9PROT</name>
<dbReference type="GO" id="GO:0042597">
    <property type="term" value="C:periplasmic space"/>
    <property type="evidence" value="ECO:0007669"/>
    <property type="project" value="InterPro"/>
</dbReference>
<reference evidence="2 3" key="1">
    <citation type="submission" date="2017-11" db="EMBL/GenBank/DDBJ databases">
        <title>Draft genome sequence of Rhizobiales bacterium SY3-13.</title>
        <authorList>
            <person name="Sun C."/>
        </authorList>
    </citation>
    <scope>NUCLEOTIDE SEQUENCE [LARGE SCALE GENOMIC DNA]</scope>
    <source>
        <strain evidence="2 3">SY3-13</strain>
    </source>
</reference>
<dbReference type="Proteomes" id="UP000229498">
    <property type="component" value="Unassembled WGS sequence"/>
</dbReference>
<proteinExistence type="predicted"/>
<evidence type="ECO:0000313" key="2">
    <source>
        <dbReference type="EMBL" id="PJK29111.1"/>
    </source>
</evidence>
<comment type="caution">
    <text evidence="2">The sequence shown here is derived from an EMBL/GenBank/DDBJ whole genome shotgun (WGS) entry which is preliminary data.</text>
</comment>
<organism evidence="2 3">
    <name type="scientific">Minwuia thermotolerans</name>
    <dbReference type="NCBI Taxonomy" id="2056226"/>
    <lineage>
        <taxon>Bacteria</taxon>
        <taxon>Pseudomonadati</taxon>
        <taxon>Pseudomonadota</taxon>
        <taxon>Alphaproteobacteria</taxon>
        <taxon>Minwuiales</taxon>
        <taxon>Minwuiaceae</taxon>
        <taxon>Minwuia</taxon>
    </lineage>
</organism>
<accession>A0A2M9G058</accession>
<dbReference type="EMBL" id="PHIG01000037">
    <property type="protein sequence ID" value="PJK29111.1"/>
    <property type="molecule type" value="Genomic_DNA"/>
</dbReference>